<keyword evidence="1" id="KW-0812">Transmembrane</keyword>
<name>A0A1I0RQC5_9BACT</name>
<accession>A0A1I0RQC5</accession>
<organism evidence="4 5">
    <name type="scientific">Chitinophaga arvensicola</name>
    <dbReference type="NCBI Taxonomy" id="29529"/>
    <lineage>
        <taxon>Bacteria</taxon>
        <taxon>Pseudomonadati</taxon>
        <taxon>Bacteroidota</taxon>
        <taxon>Chitinophagia</taxon>
        <taxon>Chitinophagales</taxon>
        <taxon>Chitinophagaceae</taxon>
        <taxon>Chitinophaga</taxon>
    </lineage>
</organism>
<evidence type="ECO:0000259" key="2">
    <source>
        <dbReference type="Pfam" id="PF04773"/>
    </source>
</evidence>
<evidence type="ECO:0000259" key="3">
    <source>
        <dbReference type="Pfam" id="PF16344"/>
    </source>
</evidence>
<dbReference type="InterPro" id="IPR032508">
    <property type="entry name" value="FecR_C"/>
</dbReference>
<keyword evidence="1" id="KW-1133">Transmembrane helix</keyword>
<feature type="domain" description="FecR protein" evidence="2">
    <location>
        <begin position="188"/>
        <end position="284"/>
    </location>
</feature>
<evidence type="ECO:0000313" key="4">
    <source>
        <dbReference type="EMBL" id="SEW43480.1"/>
    </source>
</evidence>
<keyword evidence="5" id="KW-1185">Reference proteome</keyword>
<dbReference type="STRING" id="29529.SAMN04488122_3225"/>
<feature type="transmembrane region" description="Helical" evidence="1">
    <location>
        <begin position="93"/>
        <end position="113"/>
    </location>
</feature>
<dbReference type="EMBL" id="FOJG01000001">
    <property type="protein sequence ID" value="SEW43480.1"/>
    <property type="molecule type" value="Genomic_DNA"/>
</dbReference>
<dbReference type="Pfam" id="PF16344">
    <property type="entry name" value="FecR_C"/>
    <property type="match status" value="1"/>
</dbReference>
<dbReference type="PANTHER" id="PTHR30273:SF2">
    <property type="entry name" value="PROTEIN FECR"/>
    <property type="match status" value="1"/>
</dbReference>
<dbReference type="Pfam" id="PF04773">
    <property type="entry name" value="FecR"/>
    <property type="match status" value="1"/>
</dbReference>
<sequence length="400" mass="44287">MDRQQILYLLELHCEGKLSAVQSRELSALLRDTPEDELLEVLSELTEQQAATPYEITLDALQPAIYRVLQTDKSQEAVTEEAPGSRKTLLRPLLRWSWAAAVLALIAIAGWWWQQQHRKVNTPVVALNDIAPGRSGAVLTLANGQQLVLDSLRQGVIATQQGTTLLLKEGQLAYEGAGAPEGDVAWNVLTTPAGRQFNIVLPDGTRVWLNAASSIRYPAVFNGREREVTVNGEAYFEVAANAQQPFRVNVNDRMKVAVLGTAFNISSYVDDPDIRATLLTGSVRVNDLKAGNTEGVLLQPGQQAQLDNHAALRVAGNVATDQVIAWKNGFFDFNQKSLRQVAGQIGRWYDVEVVYDKNVRDVELYGKISREVKLSDMLKLLETTGLHFRLEGNRRLLVLP</sequence>
<keyword evidence="1" id="KW-0472">Membrane</keyword>
<dbReference type="InterPro" id="IPR012373">
    <property type="entry name" value="Ferrdict_sens_TM"/>
</dbReference>
<dbReference type="AlphaFoldDB" id="A0A1I0RQC5"/>
<dbReference type="Gene3D" id="2.60.120.1440">
    <property type="match status" value="1"/>
</dbReference>
<dbReference type="InterPro" id="IPR006860">
    <property type="entry name" value="FecR"/>
</dbReference>
<dbReference type="PANTHER" id="PTHR30273">
    <property type="entry name" value="PERIPLASMIC SIGNAL SENSOR AND SIGMA FACTOR ACTIVATOR FECR-RELATED"/>
    <property type="match status" value="1"/>
</dbReference>
<evidence type="ECO:0000313" key="5">
    <source>
        <dbReference type="Proteomes" id="UP000199310"/>
    </source>
</evidence>
<dbReference type="RefSeq" id="WP_177192192.1">
    <property type="nucleotide sequence ID" value="NZ_FOJG01000001.1"/>
</dbReference>
<proteinExistence type="predicted"/>
<gene>
    <name evidence="4" type="ORF">SAMN04488122_3225</name>
</gene>
<evidence type="ECO:0000256" key="1">
    <source>
        <dbReference type="SAM" id="Phobius"/>
    </source>
</evidence>
<dbReference type="GO" id="GO:0016989">
    <property type="term" value="F:sigma factor antagonist activity"/>
    <property type="evidence" value="ECO:0007669"/>
    <property type="project" value="TreeGrafter"/>
</dbReference>
<feature type="domain" description="Protein FecR C-terminal" evidence="3">
    <location>
        <begin position="331"/>
        <end position="394"/>
    </location>
</feature>
<dbReference type="Gene3D" id="3.55.50.30">
    <property type="match status" value="1"/>
</dbReference>
<dbReference type="Proteomes" id="UP000199310">
    <property type="component" value="Unassembled WGS sequence"/>
</dbReference>
<protein>
    <submittedName>
        <fullName evidence="4">FecR protein</fullName>
    </submittedName>
</protein>
<reference evidence="5" key="1">
    <citation type="submission" date="2016-10" db="EMBL/GenBank/DDBJ databases">
        <authorList>
            <person name="Varghese N."/>
            <person name="Submissions S."/>
        </authorList>
    </citation>
    <scope>NUCLEOTIDE SEQUENCE [LARGE SCALE GENOMIC DNA]</scope>
    <source>
        <strain evidence="5">DSM 3695</strain>
    </source>
</reference>